<feature type="compositionally biased region" description="Acidic residues" evidence="1">
    <location>
        <begin position="107"/>
        <end position="128"/>
    </location>
</feature>
<organism evidence="2 3">
    <name type="scientific">Meganyctiphanes norvegica</name>
    <name type="common">Northern krill</name>
    <name type="synonym">Thysanopoda norvegica</name>
    <dbReference type="NCBI Taxonomy" id="48144"/>
    <lineage>
        <taxon>Eukaryota</taxon>
        <taxon>Metazoa</taxon>
        <taxon>Ecdysozoa</taxon>
        <taxon>Arthropoda</taxon>
        <taxon>Crustacea</taxon>
        <taxon>Multicrustacea</taxon>
        <taxon>Malacostraca</taxon>
        <taxon>Eumalacostraca</taxon>
        <taxon>Eucarida</taxon>
        <taxon>Euphausiacea</taxon>
        <taxon>Euphausiidae</taxon>
        <taxon>Meganyctiphanes</taxon>
    </lineage>
</organism>
<name>A0AAV2S2K5_MEGNR</name>
<proteinExistence type="predicted"/>
<dbReference type="AlphaFoldDB" id="A0AAV2S2K5"/>
<evidence type="ECO:0008006" key="4">
    <source>
        <dbReference type="Google" id="ProtNLM"/>
    </source>
</evidence>
<evidence type="ECO:0000313" key="3">
    <source>
        <dbReference type="Proteomes" id="UP001497623"/>
    </source>
</evidence>
<keyword evidence="3" id="KW-1185">Reference proteome</keyword>
<feature type="region of interest" description="Disordered" evidence="1">
    <location>
        <begin position="95"/>
        <end position="129"/>
    </location>
</feature>
<dbReference type="Proteomes" id="UP001497623">
    <property type="component" value="Unassembled WGS sequence"/>
</dbReference>
<evidence type="ECO:0000256" key="1">
    <source>
        <dbReference type="SAM" id="MobiDB-lite"/>
    </source>
</evidence>
<accession>A0AAV2S2K5</accession>
<dbReference type="EMBL" id="CAXKWB010040124">
    <property type="protein sequence ID" value="CAL4154373.1"/>
    <property type="molecule type" value="Genomic_DNA"/>
</dbReference>
<feature type="non-terminal residue" evidence="2">
    <location>
        <position position="487"/>
    </location>
</feature>
<feature type="region of interest" description="Disordered" evidence="1">
    <location>
        <begin position="462"/>
        <end position="487"/>
    </location>
</feature>
<comment type="caution">
    <text evidence="2">The sequence shown here is derived from an EMBL/GenBank/DDBJ whole genome shotgun (WGS) entry which is preliminary data.</text>
</comment>
<protein>
    <recommendedName>
        <fullName evidence="4">MADF domain-containing protein</fullName>
    </recommendedName>
</protein>
<gene>
    <name evidence="2" type="ORF">MNOR_LOCUS31320</name>
</gene>
<evidence type="ECO:0000313" key="2">
    <source>
        <dbReference type="EMBL" id="CAL4154373.1"/>
    </source>
</evidence>
<sequence>MAETSEQPPGSRYMHIIYANGARERKLFLSTYMKYKKKPGCWWKMAQKMNEVTKSDKYTSKKCRHRIGSLKDAYQKKLQDGVQVEKKMENAFKGDLYSDLPPAESTSGDEEVETDQVTDYDEDEEERELDPKKWRKKLVLQSYMEDKHISPYHGRWRMMTERMNDITESEDYTPEKIRQWIRNLRYSYLQKRNNGKPVEPELENAFGSEYELEMPQEKLVLRLQDEGLETDQDTDHDEVEELRELDPIKWRKKLVLTTYMEYKDIASKDGRWRIMAQKIKDITESEDCTPEKIRQWIRNLRYSYLKKRNNGKRVEPELENAFGSEYVLNIQPVKFVCMKQHLNIMYDHDYISVDFLQHLGPAKDWQAKDGTAKDSRPPAVALSMKVPSRASTSGYLPDRLGRHVIRKLTLSYLARQSEAKVEGPTIQWADYTADEYDKMKCQTKERMTAKEEIMKQLELWKQEKRDEERKQHQKEMEKMDKLLTLLE</sequence>
<feature type="compositionally biased region" description="Basic and acidic residues" evidence="1">
    <location>
        <begin position="462"/>
        <end position="481"/>
    </location>
</feature>
<reference evidence="2 3" key="1">
    <citation type="submission" date="2024-05" db="EMBL/GenBank/DDBJ databases">
        <authorList>
            <person name="Wallberg A."/>
        </authorList>
    </citation>
    <scope>NUCLEOTIDE SEQUENCE [LARGE SCALE GENOMIC DNA]</scope>
</reference>